<keyword evidence="9" id="KW-1185">Reference proteome</keyword>
<protein>
    <submittedName>
        <fullName evidence="8">GtrA family protein</fullName>
    </submittedName>
</protein>
<dbReference type="PANTHER" id="PTHR38459:SF1">
    <property type="entry name" value="PROPHAGE BACTOPRENOL-LINKED GLUCOSE TRANSLOCASE HOMOLOG"/>
    <property type="match status" value="1"/>
</dbReference>
<dbReference type="PANTHER" id="PTHR38459">
    <property type="entry name" value="PROPHAGE BACTOPRENOL-LINKED GLUCOSE TRANSLOCASE HOMOLOG"/>
    <property type="match status" value="1"/>
</dbReference>
<dbReference type="InterPro" id="IPR051401">
    <property type="entry name" value="GtrA_CellWall_Glycosyl"/>
</dbReference>
<feature type="transmembrane region" description="Helical" evidence="6">
    <location>
        <begin position="12"/>
        <end position="30"/>
    </location>
</feature>
<feature type="transmembrane region" description="Helical" evidence="6">
    <location>
        <begin position="106"/>
        <end position="125"/>
    </location>
</feature>
<evidence type="ECO:0000256" key="1">
    <source>
        <dbReference type="ARBA" id="ARBA00004141"/>
    </source>
</evidence>
<comment type="caution">
    <text evidence="8">The sequence shown here is derived from an EMBL/GenBank/DDBJ whole genome shotgun (WGS) entry which is preliminary data.</text>
</comment>
<gene>
    <name evidence="8" type="ORF">GCM10023184_33770</name>
</gene>
<feature type="transmembrane region" description="Helical" evidence="6">
    <location>
        <begin position="72"/>
        <end position="94"/>
    </location>
</feature>
<dbReference type="Proteomes" id="UP001501725">
    <property type="component" value="Unassembled WGS sequence"/>
</dbReference>
<evidence type="ECO:0000256" key="3">
    <source>
        <dbReference type="ARBA" id="ARBA00022692"/>
    </source>
</evidence>
<dbReference type="InterPro" id="IPR007267">
    <property type="entry name" value="GtrA_DPMS_TM"/>
</dbReference>
<evidence type="ECO:0000259" key="7">
    <source>
        <dbReference type="Pfam" id="PF04138"/>
    </source>
</evidence>
<evidence type="ECO:0000256" key="6">
    <source>
        <dbReference type="SAM" id="Phobius"/>
    </source>
</evidence>
<sequence length="127" mass="14272">MPGSHLLRLFKFGLVGLLGMVLDFGVTYLLKEKAGINRFVANACGFCVAVVFNFFANRAWTFASHAPNVEGQLFRFVCVSLIGLALNTGIVYYFNRRAVHFYLSKALAIVLVFFWNYTANSYFTFSA</sequence>
<reference evidence="9" key="1">
    <citation type="journal article" date="2019" name="Int. J. Syst. Evol. Microbiol.">
        <title>The Global Catalogue of Microorganisms (GCM) 10K type strain sequencing project: providing services to taxonomists for standard genome sequencing and annotation.</title>
        <authorList>
            <consortium name="The Broad Institute Genomics Platform"/>
            <consortium name="The Broad Institute Genome Sequencing Center for Infectious Disease"/>
            <person name="Wu L."/>
            <person name="Ma J."/>
        </authorList>
    </citation>
    <scope>NUCLEOTIDE SEQUENCE [LARGE SCALE GENOMIC DNA]</scope>
    <source>
        <strain evidence="9">JCM 17919</strain>
    </source>
</reference>
<feature type="transmembrane region" description="Helical" evidence="6">
    <location>
        <begin position="39"/>
        <end position="60"/>
    </location>
</feature>
<organism evidence="8 9">
    <name type="scientific">Flaviaesturariibacter amylovorans</name>
    <dbReference type="NCBI Taxonomy" id="1084520"/>
    <lineage>
        <taxon>Bacteria</taxon>
        <taxon>Pseudomonadati</taxon>
        <taxon>Bacteroidota</taxon>
        <taxon>Chitinophagia</taxon>
        <taxon>Chitinophagales</taxon>
        <taxon>Chitinophagaceae</taxon>
        <taxon>Flaviaestuariibacter</taxon>
    </lineage>
</organism>
<comment type="similarity">
    <text evidence="2">Belongs to the GtrA family.</text>
</comment>
<keyword evidence="4 6" id="KW-1133">Transmembrane helix</keyword>
<proteinExistence type="inferred from homology"/>
<name>A0ABP8HDB3_9BACT</name>
<evidence type="ECO:0000313" key="8">
    <source>
        <dbReference type="EMBL" id="GAA4337790.1"/>
    </source>
</evidence>
<evidence type="ECO:0000256" key="5">
    <source>
        <dbReference type="ARBA" id="ARBA00023136"/>
    </source>
</evidence>
<dbReference type="RefSeq" id="WP_345256960.1">
    <property type="nucleotide sequence ID" value="NZ_BAABGY010000011.1"/>
</dbReference>
<evidence type="ECO:0000313" key="9">
    <source>
        <dbReference type="Proteomes" id="UP001501725"/>
    </source>
</evidence>
<comment type="subcellular location">
    <subcellularLocation>
        <location evidence="1">Membrane</location>
        <topology evidence="1">Multi-pass membrane protein</topology>
    </subcellularLocation>
</comment>
<keyword evidence="3 6" id="KW-0812">Transmembrane</keyword>
<dbReference type="EMBL" id="BAABGY010000011">
    <property type="protein sequence ID" value="GAA4337790.1"/>
    <property type="molecule type" value="Genomic_DNA"/>
</dbReference>
<evidence type="ECO:0000256" key="2">
    <source>
        <dbReference type="ARBA" id="ARBA00009399"/>
    </source>
</evidence>
<accession>A0ABP8HDB3</accession>
<feature type="domain" description="GtrA/DPMS transmembrane" evidence="7">
    <location>
        <begin position="11"/>
        <end position="125"/>
    </location>
</feature>
<evidence type="ECO:0000256" key="4">
    <source>
        <dbReference type="ARBA" id="ARBA00022989"/>
    </source>
</evidence>
<dbReference type="Pfam" id="PF04138">
    <property type="entry name" value="GtrA_DPMS_TM"/>
    <property type="match status" value="1"/>
</dbReference>
<keyword evidence="5 6" id="KW-0472">Membrane</keyword>